<comment type="caution">
    <text evidence="1">The sequence shown here is derived from an EMBL/GenBank/DDBJ whole genome shotgun (WGS) entry which is preliminary data.</text>
</comment>
<reference evidence="1 2" key="1">
    <citation type="journal article" date="2018" name="Front. Plant Sci.">
        <title>Red Clover (Trifolium pratense) and Zigzag Clover (T. medium) - A Picture of Genomic Similarities and Differences.</title>
        <authorList>
            <person name="Dluhosova J."/>
            <person name="Istvanek J."/>
            <person name="Nedelnik J."/>
            <person name="Repkova J."/>
        </authorList>
    </citation>
    <scope>NUCLEOTIDE SEQUENCE [LARGE SCALE GENOMIC DNA]</scope>
    <source>
        <strain evidence="2">cv. 10/8</strain>
        <tissue evidence="1">Leaf</tissue>
    </source>
</reference>
<dbReference type="EMBL" id="LXQA010589152">
    <property type="protein sequence ID" value="MCI60847.1"/>
    <property type="molecule type" value="Genomic_DNA"/>
</dbReference>
<proteinExistence type="predicted"/>
<evidence type="ECO:0000313" key="2">
    <source>
        <dbReference type="Proteomes" id="UP000265520"/>
    </source>
</evidence>
<dbReference type="AlphaFoldDB" id="A0A392TK74"/>
<accession>A0A392TK74</accession>
<protein>
    <submittedName>
        <fullName evidence="1">Uncharacterized protein</fullName>
    </submittedName>
</protein>
<evidence type="ECO:0000313" key="1">
    <source>
        <dbReference type="EMBL" id="MCI60847.1"/>
    </source>
</evidence>
<dbReference type="Proteomes" id="UP000265520">
    <property type="component" value="Unassembled WGS sequence"/>
</dbReference>
<keyword evidence="2" id="KW-1185">Reference proteome</keyword>
<organism evidence="1 2">
    <name type="scientific">Trifolium medium</name>
    <dbReference type="NCBI Taxonomy" id="97028"/>
    <lineage>
        <taxon>Eukaryota</taxon>
        <taxon>Viridiplantae</taxon>
        <taxon>Streptophyta</taxon>
        <taxon>Embryophyta</taxon>
        <taxon>Tracheophyta</taxon>
        <taxon>Spermatophyta</taxon>
        <taxon>Magnoliopsida</taxon>
        <taxon>eudicotyledons</taxon>
        <taxon>Gunneridae</taxon>
        <taxon>Pentapetalae</taxon>
        <taxon>rosids</taxon>
        <taxon>fabids</taxon>
        <taxon>Fabales</taxon>
        <taxon>Fabaceae</taxon>
        <taxon>Papilionoideae</taxon>
        <taxon>50 kb inversion clade</taxon>
        <taxon>NPAAA clade</taxon>
        <taxon>Hologalegina</taxon>
        <taxon>IRL clade</taxon>
        <taxon>Trifolieae</taxon>
        <taxon>Trifolium</taxon>
    </lineage>
</organism>
<name>A0A392TK74_9FABA</name>
<sequence>MKIRHGEVARTENRDNEELRAQQIGRIQQWCYRHLGLGLWMDGDQRPAKTL</sequence>